<gene>
    <name evidence="8" type="ORF">Ctob_016085</name>
</gene>
<evidence type="ECO:0000256" key="5">
    <source>
        <dbReference type="ARBA" id="ARBA00023136"/>
    </source>
</evidence>
<protein>
    <submittedName>
        <fullName evidence="8">Upf0753 protein</fullName>
    </submittedName>
</protein>
<dbReference type="Proteomes" id="UP000037460">
    <property type="component" value="Unassembled WGS sequence"/>
</dbReference>
<evidence type="ECO:0000256" key="4">
    <source>
        <dbReference type="ARBA" id="ARBA00022833"/>
    </source>
</evidence>
<feature type="region of interest" description="Disordered" evidence="6">
    <location>
        <begin position="1"/>
        <end position="22"/>
    </location>
</feature>
<reference evidence="9" key="1">
    <citation type="journal article" date="2015" name="PLoS Genet.">
        <title>Genome Sequence and Transcriptome Analyses of Chrysochromulina tobin: Metabolic Tools for Enhanced Algal Fitness in the Prominent Order Prymnesiales (Haptophyceae).</title>
        <authorList>
            <person name="Hovde B.T."/>
            <person name="Deodato C.R."/>
            <person name="Hunsperger H.M."/>
            <person name="Ryken S.A."/>
            <person name="Yost W."/>
            <person name="Jha R.K."/>
            <person name="Patterson J."/>
            <person name="Monnat R.J. Jr."/>
            <person name="Barlow S.B."/>
            <person name="Starkenburg S.R."/>
            <person name="Cattolico R.A."/>
        </authorList>
    </citation>
    <scope>NUCLEOTIDE SEQUENCE</scope>
    <source>
        <strain evidence="9">CCMP291</strain>
    </source>
</reference>
<name>A0A0M0K5C5_9EUKA</name>
<evidence type="ECO:0000256" key="1">
    <source>
        <dbReference type="ARBA" id="ARBA00022448"/>
    </source>
</evidence>
<evidence type="ECO:0000256" key="2">
    <source>
        <dbReference type="ARBA" id="ARBA00022475"/>
    </source>
</evidence>
<dbReference type="PANTHER" id="PTHR38344:SF1">
    <property type="entry name" value="INORGANIC CARBON TRANSPORTER SUBUNIT DABA-RELATED"/>
    <property type="match status" value="1"/>
</dbReference>
<keyword evidence="7" id="KW-1133">Transmembrane helix</keyword>
<evidence type="ECO:0000313" key="8">
    <source>
        <dbReference type="EMBL" id="KOO34015.1"/>
    </source>
</evidence>
<dbReference type="PANTHER" id="PTHR38344">
    <property type="entry name" value="UPF0753 PROTEIN AQ_863"/>
    <property type="match status" value="1"/>
</dbReference>
<feature type="transmembrane region" description="Helical" evidence="7">
    <location>
        <begin position="96"/>
        <end position="112"/>
    </location>
</feature>
<dbReference type="Pfam" id="PF10070">
    <property type="entry name" value="DabA"/>
    <property type="match status" value="1"/>
</dbReference>
<evidence type="ECO:0000313" key="9">
    <source>
        <dbReference type="Proteomes" id="UP000037460"/>
    </source>
</evidence>
<keyword evidence="9" id="KW-1185">Reference proteome</keyword>
<dbReference type="EMBL" id="JWZX01001353">
    <property type="protein sequence ID" value="KOO34015.1"/>
    <property type="molecule type" value="Genomic_DNA"/>
</dbReference>
<comment type="caution">
    <text evidence="8">The sequence shown here is derived from an EMBL/GenBank/DDBJ whole genome shotgun (WGS) entry which is preliminary data.</text>
</comment>
<evidence type="ECO:0000256" key="7">
    <source>
        <dbReference type="SAM" id="Phobius"/>
    </source>
</evidence>
<dbReference type="GO" id="GO:0046872">
    <property type="term" value="F:metal ion binding"/>
    <property type="evidence" value="ECO:0007669"/>
    <property type="project" value="UniProtKB-KW"/>
</dbReference>
<keyword evidence="4" id="KW-0862">Zinc</keyword>
<evidence type="ECO:0000256" key="6">
    <source>
        <dbReference type="SAM" id="MobiDB-lite"/>
    </source>
</evidence>
<proteinExistence type="predicted"/>
<keyword evidence="1" id="KW-0813">Transport</keyword>
<dbReference type="InterPro" id="IPR018752">
    <property type="entry name" value="DabA"/>
</dbReference>
<feature type="transmembrane region" description="Helical" evidence="7">
    <location>
        <begin position="70"/>
        <end position="90"/>
    </location>
</feature>
<keyword evidence="7" id="KW-0812">Transmembrane</keyword>
<evidence type="ECO:0000256" key="3">
    <source>
        <dbReference type="ARBA" id="ARBA00022723"/>
    </source>
</evidence>
<sequence>MPVLEVVPPSSTRASQDGNDRQGFWRRGLRPRGPALKLEDIESAKPSRQSLWIHPNELLASRICTFLSHLLLSVPSAFMIIVAICAIYYLQDYHDFAIILFFVIGNAALCVFEEEVNAIHVMSESESSTGIYNTSVTPMSEVIEKAADLLPHQPIIANFVHHNPWERFQHMPFFDALEHVSRLSAYMSPAERLYSLTLADPRLCANEAVAELAAIFLDLGAAKWAAPHRQHGFVYFFASLECCGLAPWRGLARAYARGILAEGPQSAVSSPRASGDCPSPPTLAERLIQENLDAMGVPVEERISALRAILLDLPGWAGMFLRMEHVPCEAPEGVPVRLADFAAVYTTLQRASLEWSARLAGQGCYPMSTFLKNAPKTRRTDRSIFGAGAALSTTWRDLDRTLSNPSAVAASEQIARAWPLPLTRETHAGLEKLEDEYERIMLNTINNNTLASPASAHAARYPTDGTTPPPKERPSLMFYTCFDERECSFRRYIEASATSANEIETFGVPGFFHLAIRHYKACPGSKEWISAPEGSVPPAGHKMVEVEKNPKHTARARLVARFGWLFETWSLNPFTSLVCGASLSVCNLVHLWMVSCLPTARRELADMCMECFVPPSETDFSIPYTPEEAAARLKQMFHNIGVRQHFAPLVTALAHGSRSVNNPFDSAHNCGACGGREGGANARMFARCANDPAIRQALDEKFGIVIPSDTWFVGGYHDTTSDLVELYDLEAVPETHKQALARAIAILENSRCQNALERSTKFIGIVGFGTEQISTPAQAIAHVMTRSVDIGQARPELGHATNASIVLGRRVLTKGCFLDRRPFLPSYDPFNDDDRGSNLETILAPALIVASGINLEYLFSTIGGGAGTKAPMNLVGHFGVSQGSAGDLLVGLPTQMTEFHTPVRALYVIDAPVSRVEEVLKRRKELANLVYNDWVRMVIRDPVSKDFYRQEGGSFKLLSPDAYDLPPGAATHTVSGSTTHTTQTAKLVYPPTTAKVEHVSPAPQMNWRVLGSADCSR</sequence>
<keyword evidence="2" id="KW-1003">Cell membrane</keyword>
<accession>A0A0M0K5C5</accession>
<keyword evidence="5 7" id="KW-0472">Membrane</keyword>
<dbReference type="OrthoDB" id="448576at2759"/>
<organism evidence="8 9">
    <name type="scientific">Chrysochromulina tobinii</name>
    <dbReference type="NCBI Taxonomy" id="1460289"/>
    <lineage>
        <taxon>Eukaryota</taxon>
        <taxon>Haptista</taxon>
        <taxon>Haptophyta</taxon>
        <taxon>Prymnesiophyceae</taxon>
        <taxon>Prymnesiales</taxon>
        <taxon>Chrysochromulinaceae</taxon>
        <taxon>Chrysochromulina</taxon>
    </lineage>
</organism>
<keyword evidence="3" id="KW-0479">Metal-binding</keyword>
<dbReference type="AlphaFoldDB" id="A0A0M0K5C5"/>